<dbReference type="InterPro" id="IPR018491">
    <property type="entry name" value="SLC12_C"/>
</dbReference>
<name>A0A2J8IKJ9_PANTR</name>
<dbReference type="AlphaFoldDB" id="A0A2J8IKJ9"/>
<feature type="transmembrane region" description="Helical" evidence="5">
    <location>
        <begin position="376"/>
        <end position="397"/>
    </location>
</feature>
<feature type="domain" description="Amino acid permease/ SLC12A" evidence="6">
    <location>
        <begin position="344"/>
        <end position="535"/>
    </location>
</feature>
<comment type="subcellular location">
    <subcellularLocation>
        <location evidence="1">Membrane</location>
        <topology evidence="1">Multi-pass membrane protein</topology>
    </subcellularLocation>
</comment>
<evidence type="ECO:0000256" key="1">
    <source>
        <dbReference type="ARBA" id="ARBA00004141"/>
    </source>
</evidence>
<comment type="caution">
    <text evidence="8">The sequence shown here is derived from an EMBL/GenBank/DDBJ whole genome shotgun (WGS) entry which is preliminary data.</text>
</comment>
<dbReference type="Pfam" id="PF00324">
    <property type="entry name" value="AA_permease"/>
    <property type="match status" value="1"/>
</dbReference>
<evidence type="ECO:0000256" key="5">
    <source>
        <dbReference type="SAM" id="Phobius"/>
    </source>
</evidence>
<reference evidence="8 9" key="1">
    <citation type="submission" date="2017-12" db="EMBL/GenBank/DDBJ databases">
        <title>High-resolution comparative analysis of great ape genomes.</title>
        <authorList>
            <person name="Pollen A."/>
            <person name="Hastie A."/>
            <person name="Hormozdiari F."/>
            <person name="Dougherty M."/>
            <person name="Liu R."/>
            <person name="Chaisson M."/>
            <person name="Hoppe E."/>
            <person name="Hill C."/>
            <person name="Pang A."/>
            <person name="Hillier L."/>
            <person name="Baker C."/>
            <person name="Armstrong J."/>
            <person name="Shendure J."/>
            <person name="Paten B."/>
            <person name="Wilson R."/>
            <person name="Chao H."/>
            <person name="Schneider V."/>
            <person name="Ventura M."/>
            <person name="Kronenberg Z."/>
            <person name="Murali S."/>
            <person name="Gordon D."/>
            <person name="Cantsilieris S."/>
            <person name="Munson K."/>
            <person name="Nelson B."/>
            <person name="Raja A."/>
            <person name="Underwood J."/>
            <person name="Diekhans M."/>
            <person name="Fiddes I."/>
            <person name="Haussler D."/>
            <person name="Eichler E."/>
        </authorList>
    </citation>
    <scope>NUCLEOTIDE SEQUENCE [LARGE SCALE GENOMIC DNA]</scope>
    <source>
        <strain evidence="8">Yerkes chimp pedigree #C0471</strain>
    </source>
</reference>
<evidence type="ECO:0000256" key="4">
    <source>
        <dbReference type="ARBA" id="ARBA00023136"/>
    </source>
</evidence>
<dbReference type="Proteomes" id="UP000236370">
    <property type="component" value="Unassembled WGS sequence"/>
</dbReference>
<evidence type="ECO:0000259" key="6">
    <source>
        <dbReference type="Pfam" id="PF00324"/>
    </source>
</evidence>
<feature type="domain" description="SLC12A transporter C-terminal" evidence="7">
    <location>
        <begin position="831"/>
        <end position="1090"/>
    </location>
</feature>
<keyword evidence="2 5" id="KW-0812">Transmembrane</keyword>
<dbReference type="InterPro" id="IPR004842">
    <property type="entry name" value="SLC12A_fam"/>
</dbReference>
<proteinExistence type="predicted"/>
<dbReference type="EMBL" id="NBAG03001270">
    <property type="protein sequence ID" value="PNI11045.1"/>
    <property type="molecule type" value="Genomic_DNA"/>
</dbReference>
<feature type="transmembrane region" description="Helical" evidence="5">
    <location>
        <begin position="334"/>
        <end position="355"/>
    </location>
</feature>
<feature type="transmembrane region" description="Helical" evidence="5">
    <location>
        <begin position="20"/>
        <end position="42"/>
    </location>
</feature>
<evidence type="ECO:0000259" key="7">
    <source>
        <dbReference type="Pfam" id="PF03522"/>
    </source>
</evidence>
<gene>
    <name evidence="8" type="ORF">CK820_G0056238</name>
</gene>
<dbReference type="Gene3D" id="1.20.1740.10">
    <property type="entry name" value="Amino acid/polyamine transporter I"/>
    <property type="match status" value="1"/>
</dbReference>
<dbReference type="GO" id="GO:0016020">
    <property type="term" value="C:membrane"/>
    <property type="evidence" value="ECO:0007669"/>
    <property type="project" value="UniProtKB-SubCell"/>
</dbReference>
<dbReference type="PANTHER" id="PTHR11827">
    <property type="entry name" value="SOLUTE CARRIER FAMILY 12, CATION COTRANSPORTERS"/>
    <property type="match status" value="1"/>
</dbReference>
<organism evidence="8 9">
    <name type="scientific">Pan troglodytes</name>
    <name type="common">Chimpanzee</name>
    <dbReference type="NCBI Taxonomy" id="9598"/>
    <lineage>
        <taxon>Eukaryota</taxon>
        <taxon>Metazoa</taxon>
        <taxon>Chordata</taxon>
        <taxon>Craniata</taxon>
        <taxon>Vertebrata</taxon>
        <taxon>Euteleostomi</taxon>
        <taxon>Mammalia</taxon>
        <taxon>Eutheria</taxon>
        <taxon>Euarchontoglires</taxon>
        <taxon>Primates</taxon>
        <taxon>Haplorrhini</taxon>
        <taxon>Catarrhini</taxon>
        <taxon>Hominidae</taxon>
        <taxon>Pan</taxon>
    </lineage>
</organism>
<evidence type="ECO:0000256" key="2">
    <source>
        <dbReference type="ARBA" id="ARBA00022692"/>
    </source>
</evidence>
<feature type="domain" description="SLC12A transporter C-terminal" evidence="7">
    <location>
        <begin position="711"/>
        <end position="829"/>
    </location>
</feature>
<dbReference type="Pfam" id="PF03522">
    <property type="entry name" value="SLC12"/>
    <property type="match status" value="2"/>
</dbReference>
<sequence>MGTFIGVYLPCLQNILGVILFLRLTWIVGVAGVLESFLIVAMCCTCTMLTRHFHECDRYQRCGPSWRVLLHDIALAGTRVWRRCRPLLLPGTTFAGAMYILGPSRFFCTDASRWPRHLLGGGPCVALGACGRDGHWGVVSGDGLPTRLVPADVHLPGCGHLPGGGCGWRGGRHAAQHACVRHVHARAHGSGGLCGRQVCQQAGTGLPGLRRAVHPGHLCRRHQSAFDPPDIPVCLLGNRTLSRRSFDACVKAYGIHNNSATSALWGLFCNGSQPSAACDEYFIQNNVTEIQGIPGAASGVFLENLWSTYAHAGAFVEKKGVPSVPVAEESRASALPYVLTDIAASFTLLVGIYFPSVTGIMAGSNRSGDLKDAQKSIPTGTILAIVTTSFICILGGVQARVPASAWGEAPMPSPAQHRALGHQRVTSQHLPTHPTPPHPPYLRTLHPRTRLSLTRAVDLSCIVLFGACIEGVVLRDKFGEALQGNLVIGMLAWPSPWVIVIGSFFSTCGAGLQSLTGAPRLLQAIARDGIIPFLQVFPTMEGVSAGVWPREGQRGAHVGAAADSPHLRDWHPHRLSGQRGPDPLHVLPHVLPVREPGLRRADPATYPQLASTLQVLPLDPVLSGYEPVPGADVHLLLVLRAVRHAHRWLHLQVHRVPRGREGVGRWHPWPVPERRPLRPAARGARSPHTKNWRPQVLVMLNLDAEQAVKHPRLLSFTSQLKAGKGLTIVGSVLEGTYLDKHMEAQRAEENIRSLMSTEKTKGFCQLVVSSSLRDGMSHLIQSAGLGGLKHNTVLMAWPASWKQEDNPFSWKNFVDTVRDTTAAHQALLVAKNVDSFPQNQERFGGGHVDVWWIVHDGGMLMLLPFLLRQHKVWRKCRMRIFTVAQVDDNSIQMKKDLQMFLYHLRISAEVEVVEMVENDISAFTYERTLMMEQRSQMLKQMQLSKNEQEREAQLIHDRNTASHTAAAARTQAPPTPDKVQMTWTREKLIAEKYRNRDTSLSGFKDLFSMKPEWGNLDQSNVRRMHTAVKLNGVVLNKSQDAQLVLLNMPGPPKNRQGDENYMEFLEVLTEGLNRVLLVRGGGREVITIYS</sequence>
<dbReference type="PANTHER" id="PTHR11827:SF47">
    <property type="entry name" value="SOLUTE CARRIER FAMILY 12 MEMBER 7"/>
    <property type="match status" value="1"/>
</dbReference>
<protein>
    <submittedName>
        <fullName evidence="8">SLC12A7 isoform 2</fullName>
    </submittedName>
</protein>
<evidence type="ECO:0000313" key="8">
    <source>
        <dbReference type="EMBL" id="PNI11045.1"/>
    </source>
</evidence>
<evidence type="ECO:0000313" key="9">
    <source>
        <dbReference type="Proteomes" id="UP000236370"/>
    </source>
</evidence>
<dbReference type="GO" id="GO:0015377">
    <property type="term" value="F:chloride:monoatomic cation symporter activity"/>
    <property type="evidence" value="ECO:0007669"/>
    <property type="project" value="InterPro"/>
</dbReference>
<keyword evidence="4 5" id="KW-0472">Membrane</keyword>
<dbReference type="InterPro" id="IPR004841">
    <property type="entry name" value="AA-permease/SLC12A_dom"/>
</dbReference>
<evidence type="ECO:0000256" key="3">
    <source>
        <dbReference type="ARBA" id="ARBA00022989"/>
    </source>
</evidence>
<keyword evidence="3 5" id="KW-1133">Transmembrane helix</keyword>
<accession>A0A2J8IKJ9</accession>